<proteinExistence type="predicted"/>
<organism evidence="1">
    <name type="scientific">marine sediment metagenome</name>
    <dbReference type="NCBI Taxonomy" id="412755"/>
    <lineage>
        <taxon>unclassified sequences</taxon>
        <taxon>metagenomes</taxon>
        <taxon>ecological metagenomes</taxon>
    </lineage>
</organism>
<reference evidence="1" key="1">
    <citation type="journal article" date="2014" name="Front. Microbiol.">
        <title>High frequency of phylogenetically diverse reductive dehalogenase-homologous genes in deep subseafloor sedimentary metagenomes.</title>
        <authorList>
            <person name="Kawai M."/>
            <person name="Futagami T."/>
            <person name="Toyoda A."/>
            <person name="Takaki Y."/>
            <person name="Nishi S."/>
            <person name="Hori S."/>
            <person name="Arai W."/>
            <person name="Tsubouchi T."/>
            <person name="Morono Y."/>
            <person name="Uchiyama I."/>
            <person name="Ito T."/>
            <person name="Fujiyama A."/>
            <person name="Inagaki F."/>
            <person name="Takami H."/>
        </authorList>
    </citation>
    <scope>NUCLEOTIDE SEQUENCE</scope>
    <source>
        <strain evidence="1">Expedition CK06-06</strain>
    </source>
</reference>
<accession>X0WFM4</accession>
<gene>
    <name evidence="1" type="ORF">S01H1_51465</name>
</gene>
<dbReference type="SUPFAM" id="SSF54518">
    <property type="entry name" value="Tubby C-terminal domain-like"/>
    <property type="match status" value="1"/>
</dbReference>
<protein>
    <submittedName>
        <fullName evidence="1">Uncharacterized protein</fullName>
    </submittedName>
</protein>
<name>X0WFM4_9ZZZZ</name>
<comment type="caution">
    <text evidence="1">The sequence shown here is derived from an EMBL/GenBank/DDBJ whole genome shotgun (WGS) entry which is preliminary data.</text>
</comment>
<dbReference type="AlphaFoldDB" id="X0WFM4"/>
<evidence type="ECO:0000313" key="1">
    <source>
        <dbReference type="EMBL" id="GAG23343.1"/>
    </source>
</evidence>
<dbReference type="InterPro" id="IPR007612">
    <property type="entry name" value="LOR"/>
</dbReference>
<dbReference type="InterPro" id="IPR025659">
    <property type="entry name" value="Tubby-like_C"/>
</dbReference>
<sequence length="193" mass="22065">MESDRFAHPTYVVRRKVLKIFGGAFHVYDPDGNVTLFANMKAFKLKEDIRLYTGEDMAEEVLSIHARKIIDFSSAYDVFDSQAGQKIGALKRRGWKSLMRDEWIVMDTEDHDMATIREDSMFLALARRLFSNLIPQRFHCEVGDTLVCTFKQNFNPFVLKLKVDFTPDLDGLLDRRLGLAAAVLLSAIEGRQG</sequence>
<dbReference type="Pfam" id="PF04525">
    <property type="entry name" value="LOR"/>
    <property type="match status" value="1"/>
</dbReference>
<dbReference type="EMBL" id="BARS01033207">
    <property type="protein sequence ID" value="GAG23343.1"/>
    <property type="molecule type" value="Genomic_DNA"/>
</dbReference>